<dbReference type="InterPro" id="IPR053134">
    <property type="entry name" value="RNA-dir_DNA_polymerase"/>
</dbReference>
<name>A5BSN0_VITVI</name>
<dbReference type="Pfam" id="PF00078">
    <property type="entry name" value="RVT_1"/>
    <property type="match status" value="1"/>
</dbReference>
<dbReference type="Gene3D" id="3.30.70.270">
    <property type="match status" value="1"/>
</dbReference>
<dbReference type="InterPro" id="IPR000477">
    <property type="entry name" value="RT_dom"/>
</dbReference>
<sequence>MIKQVLPYANFLKELSTMKRGLNINKKAFLTKQVSAIIQYKTPIKYKDLGCPTISVNIGDTYVEKTVFDLGASVNLHPYTVYKQLGLGRMPFGLCNVLTTFQICMLSIFSDMVERIMEVFMDDFTIYGENSDDYLSNLEKILQRCIENNLVLNWEKCHFMNMVVDHLSRIYVEHIPKSPPINEEFPDDALLQVDANSWYAHIANYLVTRDLPKKWTT</sequence>
<evidence type="ECO:0000313" key="2">
    <source>
        <dbReference type="EMBL" id="CAN74968.1"/>
    </source>
</evidence>
<dbReference type="SUPFAM" id="SSF56672">
    <property type="entry name" value="DNA/RNA polymerases"/>
    <property type="match status" value="1"/>
</dbReference>
<dbReference type="PANTHER" id="PTHR24559">
    <property type="entry name" value="TRANSPOSON TY3-I GAG-POL POLYPROTEIN"/>
    <property type="match status" value="1"/>
</dbReference>
<evidence type="ECO:0000259" key="1">
    <source>
        <dbReference type="Pfam" id="PF00078"/>
    </source>
</evidence>
<dbReference type="InterPro" id="IPR043128">
    <property type="entry name" value="Rev_trsase/Diguanyl_cyclase"/>
</dbReference>
<dbReference type="CDD" id="cd01647">
    <property type="entry name" value="RT_LTR"/>
    <property type="match status" value="1"/>
</dbReference>
<reference evidence="2" key="1">
    <citation type="journal article" date="2007" name="PLoS ONE">
        <title>The first genome sequence of an elite grapevine cultivar (Pinot noir Vitis vinifera L.): coping with a highly heterozygous genome.</title>
        <authorList>
            <person name="Velasco R."/>
            <person name="Zharkikh A."/>
            <person name="Troggio M."/>
            <person name="Cartwright D.A."/>
            <person name="Cestaro A."/>
            <person name="Pruss D."/>
            <person name="Pindo M."/>
            <person name="FitzGerald L.M."/>
            <person name="Vezzulli S."/>
            <person name="Reid J."/>
            <person name="Malacarne G."/>
            <person name="Iliev D."/>
            <person name="Coppola G."/>
            <person name="Wardell B."/>
            <person name="Micheletti D."/>
            <person name="Macalma T."/>
            <person name="Facci M."/>
            <person name="Mitchell J.T."/>
            <person name="Perazzolli M."/>
            <person name="Eldredge G."/>
            <person name="Gatto P."/>
            <person name="Oyzerski R."/>
            <person name="Moretto M."/>
            <person name="Gutin N."/>
            <person name="Stefanini M."/>
            <person name="Chen Y."/>
            <person name="Segala C."/>
            <person name="Davenport C."/>
            <person name="Dematte L."/>
            <person name="Mraz A."/>
            <person name="Battilana J."/>
            <person name="Stormo K."/>
            <person name="Costa F."/>
            <person name="Tao Q."/>
            <person name="Si-Ammour A."/>
            <person name="Harkins T."/>
            <person name="Lackey A."/>
            <person name="Perbost C."/>
            <person name="Taillon B."/>
            <person name="Stella A."/>
            <person name="Solovyev V."/>
            <person name="Fawcett J.A."/>
            <person name="Sterck L."/>
            <person name="Vandepoele K."/>
            <person name="Grando S.M."/>
            <person name="Toppo S."/>
            <person name="Moser C."/>
            <person name="Lanchbury J."/>
            <person name="Bogden R."/>
            <person name="Skolnick M."/>
            <person name="Sgaramella V."/>
            <person name="Bhatnagar S.K."/>
            <person name="Fontana P."/>
            <person name="Gutin A."/>
            <person name="Van de Peer Y."/>
            <person name="Salamini F."/>
            <person name="Viola R."/>
        </authorList>
    </citation>
    <scope>NUCLEOTIDE SEQUENCE</scope>
</reference>
<protein>
    <recommendedName>
        <fullName evidence="1">Reverse transcriptase domain-containing protein</fullName>
    </recommendedName>
</protein>
<feature type="domain" description="Reverse transcriptase" evidence="1">
    <location>
        <begin position="62"/>
        <end position="161"/>
    </location>
</feature>
<gene>
    <name evidence="2" type="ORF">VITISV_038400</name>
</gene>
<accession>A5BSN0</accession>
<organism evidence="2">
    <name type="scientific">Vitis vinifera</name>
    <name type="common">Grape</name>
    <dbReference type="NCBI Taxonomy" id="29760"/>
    <lineage>
        <taxon>Eukaryota</taxon>
        <taxon>Viridiplantae</taxon>
        <taxon>Streptophyta</taxon>
        <taxon>Embryophyta</taxon>
        <taxon>Tracheophyta</taxon>
        <taxon>Spermatophyta</taxon>
        <taxon>Magnoliopsida</taxon>
        <taxon>eudicotyledons</taxon>
        <taxon>Gunneridae</taxon>
        <taxon>Pentapetalae</taxon>
        <taxon>rosids</taxon>
        <taxon>Vitales</taxon>
        <taxon>Vitaceae</taxon>
        <taxon>Viteae</taxon>
        <taxon>Vitis</taxon>
    </lineage>
</organism>
<proteinExistence type="predicted"/>
<dbReference type="EMBL" id="AM469610">
    <property type="protein sequence ID" value="CAN74968.1"/>
    <property type="molecule type" value="Genomic_DNA"/>
</dbReference>
<dbReference type="AlphaFoldDB" id="A5BSN0"/>
<dbReference type="PANTHER" id="PTHR24559:SF444">
    <property type="entry name" value="REVERSE TRANSCRIPTASE DOMAIN-CONTAINING PROTEIN"/>
    <property type="match status" value="1"/>
</dbReference>
<dbReference type="InterPro" id="IPR043502">
    <property type="entry name" value="DNA/RNA_pol_sf"/>
</dbReference>